<evidence type="ECO:0000256" key="3">
    <source>
        <dbReference type="ARBA" id="ARBA00023163"/>
    </source>
</evidence>
<dbReference type="InterPro" id="IPR014710">
    <property type="entry name" value="RmlC-like_jellyroll"/>
</dbReference>
<protein>
    <submittedName>
        <fullName evidence="5">AraC-type DNA-binding protein</fullName>
    </submittedName>
</protein>
<dbReference type="SUPFAM" id="SSF46689">
    <property type="entry name" value="Homeodomain-like"/>
    <property type="match status" value="2"/>
</dbReference>
<dbReference type="InterPro" id="IPR018060">
    <property type="entry name" value="HTH_AraC"/>
</dbReference>
<keyword evidence="1" id="KW-0805">Transcription regulation</keyword>
<dbReference type="Pfam" id="PF02311">
    <property type="entry name" value="AraC_binding"/>
    <property type="match status" value="1"/>
</dbReference>
<dbReference type="Proteomes" id="UP000199662">
    <property type="component" value="Unassembled WGS sequence"/>
</dbReference>
<gene>
    <name evidence="5" type="ORF">SAMN05660742_10312</name>
</gene>
<dbReference type="PROSITE" id="PS01124">
    <property type="entry name" value="HTH_ARAC_FAMILY_2"/>
    <property type="match status" value="1"/>
</dbReference>
<evidence type="ECO:0000259" key="4">
    <source>
        <dbReference type="PROSITE" id="PS01124"/>
    </source>
</evidence>
<dbReference type="PRINTS" id="PR00032">
    <property type="entry name" value="HTHARAC"/>
</dbReference>
<dbReference type="InterPro" id="IPR018062">
    <property type="entry name" value="HTH_AraC-typ_CS"/>
</dbReference>
<dbReference type="SMART" id="SM00342">
    <property type="entry name" value="HTH_ARAC"/>
    <property type="match status" value="1"/>
</dbReference>
<proteinExistence type="predicted"/>
<dbReference type="Gene3D" id="2.60.120.10">
    <property type="entry name" value="Jelly Rolls"/>
    <property type="match status" value="1"/>
</dbReference>
<dbReference type="Pfam" id="PF12833">
    <property type="entry name" value="HTH_18"/>
    <property type="match status" value="1"/>
</dbReference>
<dbReference type="Gene3D" id="1.10.10.60">
    <property type="entry name" value="Homeodomain-like"/>
    <property type="match status" value="2"/>
</dbReference>
<name>A0A1H6VND9_9FIRM</name>
<keyword evidence="3" id="KW-0804">Transcription</keyword>
<dbReference type="STRING" id="84035.SAMN05660742_10312"/>
<dbReference type="GO" id="GO:0003700">
    <property type="term" value="F:DNA-binding transcription factor activity"/>
    <property type="evidence" value="ECO:0007669"/>
    <property type="project" value="InterPro"/>
</dbReference>
<dbReference type="InterPro" id="IPR003313">
    <property type="entry name" value="AraC-bd"/>
</dbReference>
<dbReference type="SUPFAM" id="SSF51215">
    <property type="entry name" value="Regulatory protein AraC"/>
    <property type="match status" value="1"/>
</dbReference>
<evidence type="ECO:0000313" key="6">
    <source>
        <dbReference type="Proteomes" id="UP000199662"/>
    </source>
</evidence>
<dbReference type="GO" id="GO:0043565">
    <property type="term" value="F:sequence-specific DNA binding"/>
    <property type="evidence" value="ECO:0007669"/>
    <property type="project" value="InterPro"/>
</dbReference>
<evidence type="ECO:0000313" key="5">
    <source>
        <dbReference type="EMBL" id="SEJ06151.1"/>
    </source>
</evidence>
<dbReference type="AlphaFoldDB" id="A0A1H6VND9"/>
<accession>A0A1H6VND9</accession>
<dbReference type="CDD" id="cd02208">
    <property type="entry name" value="cupin_RmlC-like"/>
    <property type="match status" value="1"/>
</dbReference>
<dbReference type="PANTHER" id="PTHR43280:SF28">
    <property type="entry name" value="HTH-TYPE TRANSCRIPTIONAL ACTIVATOR RHAS"/>
    <property type="match status" value="1"/>
</dbReference>
<dbReference type="InterPro" id="IPR020449">
    <property type="entry name" value="Tscrpt_reg_AraC-type_HTH"/>
</dbReference>
<feature type="domain" description="HTH araC/xylS-type" evidence="4">
    <location>
        <begin position="191"/>
        <end position="289"/>
    </location>
</feature>
<dbReference type="RefSeq" id="WP_177177466.1">
    <property type="nucleotide sequence ID" value="NZ_FNZK01000003.1"/>
</dbReference>
<dbReference type="EMBL" id="FNZK01000003">
    <property type="protein sequence ID" value="SEJ06151.1"/>
    <property type="molecule type" value="Genomic_DNA"/>
</dbReference>
<evidence type="ECO:0000256" key="2">
    <source>
        <dbReference type="ARBA" id="ARBA00023125"/>
    </source>
</evidence>
<keyword evidence="6" id="KW-1185">Reference proteome</keyword>
<organism evidence="5 6">
    <name type="scientific">Propionispira arboris</name>
    <dbReference type="NCBI Taxonomy" id="84035"/>
    <lineage>
        <taxon>Bacteria</taxon>
        <taxon>Bacillati</taxon>
        <taxon>Bacillota</taxon>
        <taxon>Negativicutes</taxon>
        <taxon>Selenomonadales</taxon>
        <taxon>Selenomonadaceae</taxon>
        <taxon>Propionispira</taxon>
    </lineage>
</organism>
<dbReference type="PANTHER" id="PTHR43280">
    <property type="entry name" value="ARAC-FAMILY TRANSCRIPTIONAL REGULATOR"/>
    <property type="match status" value="1"/>
</dbReference>
<keyword evidence="2 5" id="KW-0238">DNA-binding</keyword>
<dbReference type="InterPro" id="IPR009057">
    <property type="entry name" value="Homeodomain-like_sf"/>
</dbReference>
<dbReference type="PROSITE" id="PS00041">
    <property type="entry name" value="HTH_ARAC_FAMILY_1"/>
    <property type="match status" value="1"/>
</dbReference>
<sequence length="294" mass="34141">MDKAILKEHRIHGNDSFPLGTYTIEHEAGENILDCHWHDEWEFLLVTAGKATFQIDTAYYPVEKGQGIFVNSGCIHAGYPLQNSACTYRAIVFNPNLLCSTSFDPLQIKFIDPFLNEHYTLPAFISGKEAGESEALLYLLNILKICEDLPFAYELTVKAQLLLVLASFIKNHTFHTKTIQPLHNRKAEQLKTILSFIHENYSKKINSNEICQQVHINESYFCRFFKQMMRQTPIEYINMYRMNMAAKLLRDNDQKILDIAWSVGFDNLSYFNSVFKKQFQSTPSEYRQKKSRNP</sequence>
<evidence type="ECO:0000256" key="1">
    <source>
        <dbReference type="ARBA" id="ARBA00023015"/>
    </source>
</evidence>
<reference evidence="5 6" key="1">
    <citation type="submission" date="2016-10" db="EMBL/GenBank/DDBJ databases">
        <authorList>
            <person name="de Groot N.N."/>
        </authorList>
    </citation>
    <scope>NUCLEOTIDE SEQUENCE [LARGE SCALE GENOMIC DNA]</scope>
    <source>
        <strain evidence="5 6">DSM 2179</strain>
    </source>
</reference>
<dbReference type="InterPro" id="IPR037923">
    <property type="entry name" value="HTH-like"/>
</dbReference>